<comment type="caution">
    <text evidence="4">The sequence shown here is derived from an EMBL/GenBank/DDBJ whole genome shotgun (WGS) entry which is preliminary data.</text>
</comment>
<reference evidence="4 5" key="1">
    <citation type="journal article" date="2023" name="Commun. Biol.">
        <title>Genome analysis of Parmales, the sister group of diatoms, reveals the evolutionary specialization of diatoms from phago-mixotrophs to photoautotrophs.</title>
        <authorList>
            <person name="Ban H."/>
            <person name="Sato S."/>
            <person name="Yoshikawa S."/>
            <person name="Yamada K."/>
            <person name="Nakamura Y."/>
            <person name="Ichinomiya M."/>
            <person name="Sato N."/>
            <person name="Blanc-Mathieu R."/>
            <person name="Endo H."/>
            <person name="Kuwata A."/>
            <person name="Ogata H."/>
        </authorList>
    </citation>
    <scope>NUCLEOTIDE SEQUENCE [LARGE SCALE GENOMIC DNA]</scope>
</reference>
<sequence>MDSDDDNDAKSTMSSQNMTPRSANSTGRRMSGSKHRPRPPPKGAPPPDSEAKPYVNPGPVPRAMSPGNAPAGVPRAMSPGNAQRQQGNGSSSRPGSVGASARPLPKSSAPLSARGGNGPLSARSKYNFSALSKRDGIVHGAERPGYVRPDPNQSSTPRGPSVPTGVVEMWCEEMKGRGIKRVLTLLNDNELSFYNENLMETYGRYFTEVHQLPQNSSATLTAVLEAFRSAEDCNEPIVVHCSTGQGRTGTILALWLHHRYSLPIPAAVTECMEHASFEGAIRKPSIEALMQLLLGSAQRILPHIRNLQPERENGTQRGQTPRVGVGSTNATPSATPRLDSKLHVTFIQTGGTIDKDYPRSKGGYAFEITEPAVERVLANVDASFTYDVVTVCKKDSTEMTDEDRDKLIDTIEKSECQRFIVTHGSDTLIETAKFLERGGLSVGKVVVLAAAMRPEHFRNSDAHFNVGVAMGAVNVLWSGVYVAMGGRVVEASRATRTRDGQFGVK</sequence>
<gene>
    <name evidence="4" type="ORF">TeGR_g6556</name>
</gene>
<dbReference type="SUPFAM" id="SSF52799">
    <property type="entry name" value="(Phosphotyrosine protein) phosphatases II"/>
    <property type="match status" value="1"/>
</dbReference>
<feature type="region of interest" description="Disordered" evidence="2">
    <location>
        <begin position="306"/>
        <end position="336"/>
    </location>
</feature>
<dbReference type="InterPro" id="IPR016130">
    <property type="entry name" value="Tyr_Pase_AS"/>
</dbReference>
<feature type="compositionally biased region" description="Polar residues" evidence="2">
    <location>
        <begin position="10"/>
        <end position="28"/>
    </location>
</feature>
<keyword evidence="1" id="KW-0378">Hydrolase</keyword>
<dbReference type="PRINTS" id="PR00139">
    <property type="entry name" value="ASNGLNASE"/>
</dbReference>
<dbReference type="PANTHER" id="PTHR11707:SF28">
    <property type="entry name" value="60 KDA LYSOPHOSPHOLIPASE"/>
    <property type="match status" value="1"/>
</dbReference>
<dbReference type="Pfam" id="PF00710">
    <property type="entry name" value="Asparaginase"/>
    <property type="match status" value="1"/>
</dbReference>
<keyword evidence="5" id="KW-1185">Reference proteome</keyword>
<dbReference type="InterPro" id="IPR000387">
    <property type="entry name" value="Tyr_Pase_dom"/>
</dbReference>
<dbReference type="SUPFAM" id="SSF53774">
    <property type="entry name" value="Glutaminase/Asparaginase"/>
    <property type="match status" value="1"/>
</dbReference>
<dbReference type="CDD" id="cd14494">
    <property type="entry name" value="PTP_DSP_cys"/>
    <property type="match status" value="1"/>
</dbReference>
<organism evidence="4 5">
    <name type="scientific">Tetraparma gracilis</name>
    <dbReference type="NCBI Taxonomy" id="2962635"/>
    <lineage>
        <taxon>Eukaryota</taxon>
        <taxon>Sar</taxon>
        <taxon>Stramenopiles</taxon>
        <taxon>Ochrophyta</taxon>
        <taxon>Bolidophyceae</taxon>
        <taxon>Parmales</taxon>
        <taxon>Triparmaceae</taxon>
        <taxon>Tetraparma</taxon>
    </lineage>
</organism>
<dbReference type="PANTHER" id="PTHR11707">
    <property type="entry name" value="L-ASPARAGINASE"/>
    <property type="match status" value="1"/>
</dbReference>
<feature type="region of interest" description="Disordered" evidence="2">
    <location>
        <begin position="1"/>
        <end position="124"/>
    </location>
</feature>
<feature type="region of interest" description="Disordered" evidence="2">
    <location>
        <begin position="137"/>
        <end position="164"/>
    </location>
</feature>
<dbReference type="PROSITE" id="PS00383">
    <property type="entry name" value="TYR_PHOSPHATASE_1"/>
    <property type="match status" value="1"/>
</dbReference>
<dbReference type="InterPro" id="IPR036152">
    <property type="entry name" value="Asp/glu_Ase-like_sf"/>
</dbReference>
<dbReference type="PIRSF" id="PIRSF001220">
    <property type="entry name" value="L-ASNase_gatD"/>
    <property type="match status" value="1"/>
</dbReference>
<dbReference type="PROSITE" id="PS51732">
    <property type="entry name" value="ASN_GLN_ASE_3"/>
    <property type="match status" value="1"/>
</dbReference>
<proteinExistence type="predicted"/>
<feature type="domain" description="Tyrosine specific protein phosphatases" evidence="3">
    <location>
        <begin position="218"/>
        <end position="268"/>
    </location>
</feature>
<accession>A0ABQ6M3R3</accession>
<dbReference type="Proteomes" id="UP001165060">
    <property type="component" value="Unassembled WGS sequence"/>
</dbReference>
<dbReference type="Gene3D" id="3.40.50.1170">
    <property type="entry name" value="L-asparaginase, N-terminal domain"/>
    <property type="match status" value="1"/>
</dbReference>
<dbReference type="EMBL" id="BRYB01004959">
    <property type="protein sequence ID" value="GMI19013.1"/>
    <property type="molecule type" value="Genomic_DNA"/>
</dbReference>
<dbReference type="InterPro" id="IPR006034">
    <property type="entry name" value="Asparaginase/glutaminase-like"/>
</dbReference>
<dbReference type="PIRSF" id="PIRSF500176">
    <property type="entry name" value="L_ASNase"/>
    <property type="match status" value="1"/>
</dbReference>
<evidence type="ECO:0000259" key="3">
    <source>
        <dbReference type="PROSITE" id="PS50056"/>
    </source>
</evidence>
<evidence type="ECO:0000313" key="4">
    <source>
        <dbReference type="EMBL" id="GMI19013.1"/>
    </source>
</evidence>
<dbReference type="InterPro" id="IPR029021">
    <property type="entry name" value="Prot-tyrosine_phosphatase-like"/>
</dbReference>
<dbReference type="InterPro" id="IPR027474">
    <property type="entry name" value="L-asparaginase_N"/>
</dbReference>
<dbReference type="InterPro" id="IPR037152">
    <property type="entry name" value="L-asparaginase_N_sf"/>
</dbReference>
<evidence type="ECO:0000256" key="1">
    <source>
        <dbReference type="ARBA" id="ARBA00022801"/>
    </source>
</evidence>
<feature type="compositionally biased region" description="Polar residues" evidence="2">
    <location>
        <begin position="80"/>
        <end position="94"/>
    </location>
</feature>
<evidence type="ECO:0000256" key="2">
    <source>
        <dbReference type="SAM" id="MobiDB-lite"/>
    </source>
</evidence>
<dbReference type="PROSITE" id="PS50056">
    <property type="entry name" value="TYR_PHOSPHATASE_2"/>
    <property type="match status" value="1"/>
</dbReference>
<evidence type="ECO:0000313" key="5">
    <source>
        <dbReference type="Proteomes" id="UP001165060"/>
    </source>
</evidence>
<dbReference type="Pfam" id="PF22784">
    <property type="entry name" value="PTP-SAK"/>
    <property type="match status" value="1"/>
</dbReference>
<protein>
    <recommendedName>
        <fullName evidence="3">Tyrosine specific protein phosphatases domain-containing protein</fullName>
    </recommendedName>
</protein>
<dbReference type="Gene3D" id="3.90.190.10">
    <property type="entry name" value="Protein tyrosine phosphatase superfamily"/>
    <property type="match status" value="1"/>
</dbReference>
<dbReference type="InterPro" id="IPR057023">
    <property type="entry name" value="PTP-SAK"/>
</dbReference>
<name>A0ABQ6M3R3_9STRA</name>